<dbReference type="Pfam" id="PF14291">
    <property type="entry name" value="DUF4371"/>
    <property type="match status" value="1"/>
</dbReference>
<accession>A0A1X7VK12</accession>
<dbReference type="InterPro" id="IPR006580">
    <property type="entry name" value="Znf_TTF"/>
</dbReference>
<evidence type="ECO:0000256" key="1">
    <source>
        <dbReference type="SAM" id="MobiDB-lite"/>
    </source>
</evidence>
<name>A0A1X7VK12_AMPQE</name>
<evidence type="ECO:0000313" key="3">
    <source>
        <dbReference type="EnsemblMetazoa" id="Aqu2.1.40269_001"/>
    </source>
</evidence>
<dbReference type="OrthoDB" id="1739706at2759"/>
<dbReference type="InterPro" id="IPR025398">
    <property type="entry name" value="DUF4371"/>
</dbReference>
<proteinExistence type="predicted"/>
<dbReference type="PANTHER" id="PTHR45749:SF37">
    <property type="entry name" value="OS05G0311600 PROTEIN"/>
    <property type="match status" value="1"/>
</dbReference>
<sequence length="456" mass="50773">MCKQKQLSLLQYFPNPKSSNNSNAEPDQTSSAATISEASLTTTTTTGAIQTDGGLASDIALTSSSPLVQPSNIKFPETVSSGIKQSFNPAWFQKYPWMEYSVTKNAIFCFPCSFFGAASIGTCRPEKLFTTKGFSDWKHATGSTGVLFKHHNSSSHQQATVAWKQFQQTSLTGFVTEQLGSNRERMLYDDIVRVRLEKGPRNAINTSHSIQNTIINRMATIVRNKICDCIQQAGYFSILVDETKNISKNEQMSISIRYLDQDSHSIKECFLTFVIASNLTAEYLSKYILDTLSLYNLDAKLLVSQGYDGASVMSGCVSEVQKRIRDVAPQAIYVHCHAHCLNLVLVDCVKSNSHCSDFFSLQSLYNFMSTSKSHVVFMEKQKELYPDKQPTQLQSLSETRWACRYLSLEAIVSTFDAVLATLESIGEGSDKQKAVEAVGLFHLVTSFKFLSCLIIF</sequence>
<protein>
    <recommendedName>
        <fullName evidence="2">TTF-type domain-containing protein</fullName>
    </recommendedName>
</protein>
<organism evidence="3">
    <name type="scientific">Amphimedon queenslandica</name>
    <name type="common">Sponge</name>
    <dbReference type="NCBI Taxonomy" id="400682"/>
    <lineage>
        <taxon>Eukaryota</taxon>
        <taxon>Metazoa</taxon>
        <taxon>Porifera</taxon>
        <taxon>Demospongiae</taxon>
        <taxon>Heteroscleromorpha</taxon>
        <taxon>Haplosclerida</taxon>
        <taxon>Niphatidae</taxon>
        <taxon>Amphimedon</taxon>
    </lineage>
</organism>
<feature type="compositionally biased region" description="Polar residues" evidence="1">
    <location>
        <begin position="16"/>
        <end position="28"/>
    </location>
</feature>
<dbReference type="OMA" id="QMSISIR"/>
<dbReference type="SUPFAM" id="SSF53098">
    <property type="entry name" value="Ribonuclease H-like"/>
    <property type="match status" value="1"/>
</dbReference>
<dbReference type="InterPro" id="IPR012337">
    <property type="entry name" value="RNaseH-like_sf"/>
</dbReference>
<dbReference type="SMART" id="SM00597">
    <property type="entry name" value="ZnF_TTF"/>
    <property type="match status" value="1"/>
</dbReference>
<evidence type="ECO:0000259" key="2">
    <source>
        <dbReference type="SMART" id="SM00597"/>
    </source>
</evidence>
<dbReference type="AlphaFoldDB" id="A0A1X7VK12"/>
<dbReference type="eggNOG" id="ENOG502QPQD">
    <property type="taxonomic scope" value="Eukaryota"/>
</dbReference>
<dbReference type="InParanoid" id="A0A1X7VK12"/>
<reference evidence="3" key="1">
    <citation type="submission" date="2017-05" db="UniProtKB">
        <authorList>
            <consortium name="EnsemblMetazoa"/>
        </authorList>
    </citation>
    <scope>IDENTIFICATION</scope>
</reference>
<feature type="region of interest" description="Disordered" evidence="1">
    <location>
        <begin position="13"/>
        <end position="32"/>
    </location>
</feature>
<dbReference type="STRING" id="400682.A0A1X7VK12"/>
<dbReference type="PANTHER" id="PTHR45749">
    <property type="match status" value="1"/>
</dbReference>
<dbReference type="EnsemblMetazoa" id="Aqu2.1.40269_001">
    <property type="protein sequence ID" value="Aqu2.1.40269_001"/>
    <property type="gene ID" value="Aqu2.1.40269"/>
</dbReference>
<feature type="domain" description="TTF-type" evidence="2">
    <location>
        <begin position="83"/>
        <end position="175"/>
    </location>
</feature>